<feature type="active site" description="Proton acceptor" evidence="4">
    <location>
        <position position="216"/>
    </location>
</feature>
<dbReference type="InterPro" id="IPR033562">
    <property type="entry name" value="PLPL"/>
</dbReference>
<feature type="compositionally biased region" description="Polar residues" evidence="5">
    <location>
        <begin position="917"/>
        <end position="926"/>
    </location>
</feature>
<dbReference type="PROSITE" id="PS51635">
    <property type="entry name" value="PNPLA"/>
    <property type="match status" value="2"/>
</dbReference>
<gene>
    <name evidence="8" type="ORF">FQN60_014248</name>
</gene>
<feature type="domain" description="PNPLA" evidence="7">
    <location>
        <begin position="526"/>
        <end position="695"/>
    </location>
</feature>
<comment type="caution">
    <text evidence="8">The sequence shown here is derived from an EMBL/GenBank/DDBJ whole genome shotgun (WGS) entry which is preliminary data.</text>
</comment>
<keyword evidence="6" id="KW-1133">Transmembrane helix</keyword>
<sequence>GKLHNSWISSSPLDDVCRWSEGSSWPTILPIILHSNKILVSFCGEVATEKMLDLTKEWNISFAGCGFMGVYYIGACSCILERFPRLIQDASKICGASAGAVTAAIVSVGIPIEKSCADLMLLTKEGRKRKLGPLHPAFNMLQIVRDSLMGCLPEDAHVRASGKLCVSLTRVSDGKNKLVTEFDSKEELVQALLCSCFIPFYCGVIPPTYRGVHYVDGAISDNQPQCYTENTIIFSAYAGESDLCPRDSTVIFHEVRFNNVSIQVNSENVYRLTSTFFPPPLEAMAEICQQGYIDALRFLQDNNLISTDSPMKSLETNCCQCKEKEWAEESNEDAQQNGLKPRQKGHWWLDPQLVENLPVALKKVFCEACREAHTKDAGLLSQMTVYLPKTVTSHLQMPSARPIDSAFSLAQRLVDWIPDVHKEMSWIYGMAGDMYKNAWKDKDSESSRLPLSLSQRKDAKILPMDSETTLPSSLTLTWNTDEELDHMPLTPPLTPIVSPTSGFGEAATESPKSAEKMFNWDEEWNISFAGCGFRCIYYLGALACILERVPQLVHGASKICGASSGCLVAAALAVGIPIEQFCVDVLTVAKEARKHTLGVFHPTFSLLRTVRDNLLEKLPADAHLRASGKLCVSLTRLADWKNVLVSEFASREELIQALMCSCFFPCYSGSIPPSYRGVHYMDGALSNSMPLFEQRNTITMAPFSGESDICPTEGTFNFFEVHYGNVSIQANVGNVHRICTSFLPPTFEKLAEICHNGYVDALHFLRERGNQLSVIDLLGTQCPPLSLMAEKDTVKPACCEPVKTLVNGPNPHQEDHWWLDVKVIENLPVSLKKVLCEACRDSHCGDTQWSQLTEFLPVKGVMYLLALLMLPIELTFSFTKSMILSLLTWTADLRRQTWSSKAKDPDRALTEPHCSRKSSNSELRQD</sequence>
<dbReference type="SUPFAM" id="SSF52151">
    <property type="entry name" value="FabD/lysophospholipase-like"/>
    <property type="match status" value="2"/>
</dbReference>
<dbReference type="Proteomes" id="UP000327493">
    <property type="component" value="Chromosome 8"/>
</dbReference>
<evidence type="ECO:0000256" key="6">
    <source>
        <dbReference type="SAM" id="Phobius"/>
    </source>
</evidence>
<feature type="short sequence motif" description="GXGXXG" evidence="4">
    <location>
        <begin position="64"/>
        <end position="69"/>
    </location>
</feature>
<protein>
    <recommendedName>
        <fullName evidence="1">triacylglycerol lipase</fullName>
        <ecNumber evidence="1">3.1.1.3</ecNumber>
    </recommendedName>
</protein>
<keyword evidence="2 4" id="KW-0378">Hydrolase</keyword>
<dbReference type="GO" id="GO:0016020">
    <property type="term" value="C:membrane"/>
    <property type="evidence" value="ECO:0007669"/>
    <property type="project" value="TreeGrafter"/>
</dbReference>
<evidence type="ECO:0000256" key="4">
    <source>
        <dbReference type="PROSITE-ProRule" id="PRU01161"/>
    </source>
</evidence>
<feature type="compositionally biased region" description="Basic and acidic residues" evidence="5">
    <location>
        <begin position="901"/>
        <end position="914"/>
    </location>
</feature>
<dbReference type="GO" id="GO:0004806">
    <property type="term" value="F:triacylglycerol lipase activity"/>
    <property type="evidence" value="ECO:0007669"/>
    <property type="project" value="UniProtKB-EC"/>
</dbReference>
<keyword evidence="4" id="KW-0442">Lipid degradation</keyword>
<feature type="domain" description="PNPLA" evidence="7">
    <location>
        <begin position="60"/>
        <end position="229"/>
    </location>
</feature>
<dbReference type="PANTHER" id="PTHR12406:SF22">
    <property type="entry name" value="1-ACYLGLYCEROL-3-PHOSPHATE O-ACYLTRANSFERASE PNPLA3"/>
    <property type="match status" value="1"/>
</dbReference>
<dbReference type="InterPro" id="IPR002641">
    <property type="entry name" value="PNPLA_dom"/>
</dbReference>
<dbReference type="GO" id="GO:0055088">
    <property type="term" value="P:lipid homeostasis"/>
    <property type="evidence" value="ECO:0007669"/>
    <property type="project" value="TreeGrafter"/>
</dbReference>
<feature type="short sequence motif" description="DGA/G" evidence="4">
    <location>
        <begin position="682"/>
        <end position="684"/>
    </location>
</feature>
<feature type="non-terminal residue" evidence="8">
    <location>
        <position position="1"/>
    </location>
</feature>
<comment type="caution">
    <text evidence="4">Lacks conserved residue(s) required for the propagation of feature annotation.</text>
</comment>
<keyword evidence="6" id="KW-0812">Transmembrane</keyword>
<feature type="transmembrane region" description="Helical" evidence="6">
    <location>
        <begin position="60"/>
        <end position="81"/>
    </location>
</feature>
<evidence type="ECO:0000313" key="8">
    <source>
        <dbReference type="EMBL" id="KAA8590314.1"/>
    </source>
</evidence>
<evidence type="ECO:0000259" key="7">
    <source>
        <dbReference type="PROSITE" id="PS51635"/>
    </source>
</evidence>
<evidence type="ECO:0000256" key="1">
    <source>
        <dbReference type="ARBA" id="ARBA00013279"/>
    </source>
</evidence>
<evidence type="ECO:0000313" key="9">
    <source>
        <dbReference type="Proteomes" id="UP000327493"/>
    </source>
</evidence>
<keyword evidence="3 4" id="KW-0443">Lipid metabolism</keyword>
<evidence type="ECO:0000256" key="5">
    <source>
        <dbReference type="SAM" id="MobiDB-lite"/>
    </source>
</evidence>
<keyword evidence="9" id="KW-1185">Reference proteome</keyword>
<feature type="short sequence motif" description="GXSXG" evidence="4">
    <location>
        <begin position="561"/>
        <end position="565"/>
    </location>
</feature>
<feature type="active site" description="Proton acceptor" evidence="4">
    <location>
        <position position="682"/>
    </location>
</feature>
<organism evidence="8 9">
    <name type="scientific">Etheostoma spectabile</name>
    <name type="common">orangethroat darter</name>
    <dbReference type="NCBI Taxonomy" id="54343"/>
    <lineage>
        <taxon>Eukaryota</taxon>
        <taxon>Metazoa</taxon>
        <taxon>Chordata</taxon>
        <taxon>Craniata</taxon>
        <taxon>Vertebrata</taxon>
        <taxon>Euteleostomi</taxon>
        <taxon>Actinopterygii</taxon>
        <taxon>Neopterygii</taxon>
        <taxon>Teleostei</taxon>
        <taxon>Neoteleostei</taxon>
        <taxon>Acanthomorphata</taxon>
        <taxon>Eupercaria</taxon>
        <taxon>Perciformes</taxon>
        <taxon>Percoidei</taxon>
        <taxon>Percidae</taxon>
        <taxon>Etheostomatinae</taxon>
        <taxon>Etheostoma</taxon>
    </lineage>
</organism>
<dbReference type="FunFam" id="3.40.1090.10:FF:000003">
    <property type="entry name" value="Patatin-like phospholipase domain-containing protein 2"/>
    <property type="match status" value="2"/>
</dbReference>
<feature type="short sequence motif" description="DGA/G" evidence="4">
    <location>
        <begin position="216"/>
        <end position="218"/>
    </location>
</feature>
<feature type="active site" description="Nucleophile" evidence="4">
    <location>
        <position position="97"/>
    </location>
</feature>
<evidence type="ECO:0000256" key="2">
    <source>
        <dbReference type="ARBA" id="ARBA00022801"/>
    </source>
</evidence>
<dbReference type="Gene3D" id="3.40.1090.10">
    <property type="entry name" value="Cytosolic phospholipase A2 catalytic domain"/>
    <property type="match status" value="3"/>
</dbReference>
<dbReference type="AlphaFoldDB" id="A0A5J5DA41"/>
<feature type="short sequence motif" description="GXSXG" evidence="4">
    <location>
        <begin position="95"/>
        <end position="99"/>
    </location>
</feature>
<dbReference type="PANTHER" id="PTHR12406">
    <property type="entry name" value="CALCIUM-INDEPENDENT PHOSPHOLIPASE A2 IPLA2 -RELATED"/>
    <property type="match status" value="1"/>
</dbReference>
<dbReference type="EC" id="3.1.1.3" evidence="1"/>
<dbReference type="GO" id="GO:0019433">
    <property type="term" value="P:triglyceride catabolic process"/>
    <property type="evidence" value="ECO:0007669"/>
    <property type="project" value="TreeGrafter"/>
</dbReference>
<dbReference type="EMBL" id="VOFY01000008">
    <property type="protein sequence ID" value="KAA8590314.1"/>
    <property type="molecule type" value="Genomic_DNA"/>
</dbReference>
<name>A0A5J5DA41_9PERO</name>
<dbReference type="Pfam" id="PF01734">
    <property type="entry name" value="Patatin"/>
    <property type="match status" value="2"/>
</dbReference>
<proteinExistence type="predicted"/>
<dbReference type="GO" id="GO:0005737">
    <property type="term" value="C:cytoplasm"/>
    <property type="evidence" value="ECO:0007669"/>
    <property type="project" value="TreeGrafter"/>
</dbReference>
<accession>A0A5J5DA41</accession>
<keyword evidence="6" id="KW-0472">Membrane</keyword>
<evidence type="ECO:0000256" key="3">
    <source>
        <dbReference type="ARBA" id="ARBA00023098"/>
    </source>
</evidence>
<feature type="transmembrane region" description="Helical" evidence="6">
    <location>
        <begin position="93"/>
        <end position="112"/>
    </location>
</feature>
<feature type="active site" description="Nucleophile" evidence="4">
    <location>
        <position position="563"/>
    </location>
</feature>
<reference evidence="8 9" key="1">
    <citation type="submission" date="2019-08" db="EMBL/GenBank/DDBJ databases">
        <title>A chromosome-level genome assembly, high-density linkage maps, and genome scans reveal the genomic architecture of hybrid incompatibilities underlying speciation via character displacement in darters (Percidae: Etheostominae).</title>
        <authorList>
            <person name="Moran R.L."/>
            <person name="Catchen J.M."/>
            <person name="Fuller R.C."/>
        </authorList>
    </citation>
    <scope>NUCLEOTIDE SEQUENCE [LARGE SCALE GENOMIC DNA]</scope>
    <source>
        <strain evidence="8">EspeVRDwgs_2016</strain>
        <tissue evidence="8">Muscle</tissue>
    </source>
</reference>
<dbReference type="GO" id="GO:0005811">
    <property type="term" value="C:lipid droplet"/>
    <property type="evidence" value="ECO:0007669"/>
    <property type="project" value="TreeGrafter"/>
</dbReference>
<dbReference type="InterPro" id="IPR016035">
    <property type="entry name" value="Acyl_Trfase/lysoPLipase"/>
</dbReference>
<feature type="region of interest" description="Disordered" evidence="5">
    <location>
        <begin position="901"/>
        <end position="926"/>
    </location>
</feature>